<dbReference type="PANTHER" id="PTHR22624">
    <property type="entry name" value="CYSTEINE PROTEASE ATG4"/>
    <property type="match status" value="1"/>
</dbReference>
<organism evidence="14 15">
    <name type="scientific">Curvularia clavata</name>
    <dbReference type="NCBI Taxonomy" id="95742"/>
    <lineage>
        <taxon>Eukaryota</taxon>
        <taxon>Fungi</taxon>
        <taxon>Dikarya</taxon>
        <taxon>Ascomycota</taxon>
        <taxon>Pezizomycotina</taxon>
        <taxon>Dothideomycetes</taxon>
        <taxon>Pleosporomycetidae</taxon>
        <taxon>Pleosporales</taxon>
        <taxon>Pleosporineae</taxon>
        <taxon>Pleosporaceae</taxon>
        <taxon>Curvularia</taxon>
    </lineage>
</organism>
<sequence>MLDTGVQRVWSSGALPADSHPSPATPWVEPHMTWGEPQLLTNPHTSRARHRVEAPFFLKTKTHVASSRQPSSRTSAPPPHSTPAYARPPPTYKTALIMHDFERVSRSIVRTFYDPPPTNDSNEPIWLLGQRYDPRPPPTRLPPTDASPADTPTPPSERNEDESWIRTSVEETERKEAPNGEDPAQYGNWPSAFLDDFESRIWMTYRSGFTPIQKSQDPKATSAMSFRVRMQNLTSPGFTSDTGFGCMIRSGQCILANALQILRLGRDWRYQDNPTAKEHCEILSMFADDPRAPFSIHRFVEHGAAVCGKYPGEWFGPSAAARCIQDLVNKHKESGLRVYVSGDGADVYEDKLKQVAMDDDGEWQPTLILVGTRLGIDKITPVYWEALKASLQMKQSLGIAGGRPSASHYFVATQSNTFFYLDPHSTRPLLPYRPPSLSTESQPSAVPSSLDASATSTSSSTTLVPSTTPTDGSNLSTTYSDEDLATCHTRRIRRLQIREMDPSMLIAFLITSAQDYENWKKGVRSVQGKSVVHVQEQEPMPRGQEREGAVDEVESWDEDGLQ</sequence>
<evidence type="ECO:0000256" key="6">
    <source>
        <dbReference type="ARBA" id="ARBA00022801"/>
    </source>
</evidence>
<feature type="compositionally biased region" description="Basic and acidic residues" evidence="12">
    <location>
        <begin position="157"/>
        <end position="178"/>
    </location>
</feature>
<keyword evidence="7" id="KW-0788">Thiol protease</keyword>
<keyword evidence="5 11" id="KW-0645">Protease</keyword>
<dbReference type="GO" id="GO:0000407">
    <property type="term" value="C:phagophore assembly site"/>
    <property type="evidence" value="ECO:0007669"/>
    <property type="project" value="UniProtKB-SubCell"/>
</dbReference>
<feature type="compositionally biased region" description="Acidic residues" evidence="12">
    <location>
        <begin position="550"/>
        <end position="562"/>
    </location>
</feature>
<dbReference type="PANTHER" id="PTHR22624:SF49">
    <property type="entry name" value="CYSTEINE PROTEASE"/>
    <property type="match status" value="1"/>
</dbReference>
<dbReference type="EMBL" id="CP089274">
    <property type="protein sequence ID" value="USP73306.1"/>
    <property type="molecule type" value="Genomic_DNA"/>
</dbReference>
<reference evidence="14" key="1">
    <citation type="submission" date="2021-12" db="EMBL/GenBank/DDBJ databases">
        <title>Curvularia clavata genome.</title>
        <authorList>
            <person name="Cao Y."/>
        </authorList>
    </citation>
    <scope>NUCLEOTIDE SEQUENCE</scope>
    <source>
        <strain evidence="14">Yc1106</strain>
    </source>
</reference>
<accession>A0A9Q8Z029</accession>
<feature type="region of interest" description="Disordered" evidence="12">
    <location>
        <begin position="527"/>
        <end position="562"/>
    </location>
</feature>
<keyword evidence="3" id="KW-0813">Transport</keyword>
<evidence type="ECO:0000256" key="1">
    <source>
        <dbReference type="ARBA" id="ARBA00004329"/>
    </source>
</evidence>
<keyword evidence="4 11" id="KW-0963">Cytoplasm</keyword>
<proteinExistence type="inferred from homology"/>
<feature type="compositionally biased region" description="Low complexity" evidence="12">
    <location>
        <begin position="448"/>
        <end position="471"/>
    </location>
</feature>
<dbReference type="EC" id="3.4.22.-" evidence="11"/>
<dbReference type="GO" id="GO:0000423">
    <property type="term" value="P:mitophagy"/>
    <property type="evidence" value="ECO:0007669"/>
    <property type="project" value="TreeGrafter"/>
</dbReference>
<dbReference type="Pfam" id="PF03416">
    <property type="entry name" value="Peptidase_C54"/>
    <property type="match status" value="1"/>
</dbReference>
<dbReference type="InterPro" id="IPR046792">
    <property type="entry name" value="Peptidase_C54_cat"/>
</dbReference>
<dbReference type="SUPFAM" id="SSF54001">
    <property type="entry name" value="Cysteine proteinases"/>
    <property type="match status" value="1"/>
</dbReference>
<evidence type="ECO:0000256" key="7">
    <source>
        <dbReference type="ARBA" id="ARBA00022807"/>
    </source>
</evidence>
<feature type="domain" description="Peptidase C54 catalytic" evidence="13">
    <location>
        <begin position="191"/>
        <end position="521"/>
    </location>
</feature>
<keyword evidence="11" id="KW-0539">Nucleus</keyword>
<dbReference type="Proteomes" id="UP001056012">
    <property type="component" value="Chromosome 1"/>
</dbReference>
<dbReference type="OrthoDB" id="2960936at2759"/>
<evidence type="ECO:0000259" key="13">
    <source>
        <dbReference type="Pfam" id="PF03416"/>
    </source>
</evidence>
<comment type="catalytic activity">
    <reaction evidence="10">
        <text>[protein]-C-terminal L-amino acid-glycyl-phosphatidylethanolamide + H2O = [protein]-C-terminal L-amino acid-glycine + a 1,2-diacyl-sn-glycero-3-phosphoethanolamine</text>
        <dbReference type="Rhea" id="RHEA:67548"/>
        <dbReference type="Rhea" id="RHEA-COMP:17323"/>
        <dbReference type="Rhea" id="RHEA-COMP:17324"/>
        <dbReference type="ChEBI" id="CHEBI:15377"/>
        <dbReference type="ChEBI" id="CHEBI:64612"/>
        <dbReference type="ChEBI" id="CHEBI:172940"/>
        <dbReference type="ChEBI" id="CHEBI:172941"/>
    </reaction>
    <physiologicalReaction direction="left-to-right" evidence="10">
        <dbReference type="Rhea" id="RHEA:67549"/>
    </physiologicalReaction>
</comment>
<feature type="region of interest" description="Disordered" evidence="12">
    <location>
        <begin position="112"/>
        <end position="188"/>
    </location>
</feature>
<evidence type="ECO:0000256" key="12">
    <source>
        <dbReference type="SAM" id="MobiDB-lite"/>
    </source>
</evidence>
<comment type="similarity">
    <text evidence="2 11">Belongs to the peptidase C54 family.</text>
</comment>
<dbReference type="GO" id="GO:0019786">
    <property type="term" value="F:protein-phosphatidylethanolamide deconjugating activity"/>
    <property type="evidence" value="ECO:0007669"/>
    <property type="project" value="InterPro"/>
</dbReference>
<evidence type="ECO:0000256" key="10">
    <source>
        <dbReference type="ARBA" id="ARBA00029362"/>
    </source>
</evidence>
<dbReference type="AlphaFoldDB" id="A0A9Q8Z029"/>
<keyword evidence="8" id="KW-0653">Protein transport</keyword>
<dbReference type="GO" id="GO:0004197">
    <property type="term" value="F:cysteine-type endopeptidase activity"/>
    <property type="evidence" value="ECO:0007669"/>
    <property type="project" value="TreeGrafter"/>
</dbReference>
<dbReference type="GO" id="GO:0035973">
    <property type="term" value="P:aggrephagy"/>
    <property type="evidence" value="ECO:0007669"/>
    <property type="project" value="TreeGrafter"/>
</dbReference>
<evidence type="ECO:0000256" key="5">
    <source>
        <dbReference type="ARBA" id="ARBA00022670"/>
    </source>
</evidence>
<evidence type="ECO:0000256" key="11">
    <source>
        <dbReference type="RuleBase" id="RU363115"/>
    </source>
</evidence>
<feature type="compositionally biased region" description="Pro residues" evidence="12">
    <location>
        <begin position="76"/>
        <end position="90"/>
    </location>
</feature>
<dbReference type="GO" id="GO:0034727">
    <property type="term" value="P:piecemeal microautophagy of the nucleus"/>
    <property type="evidence" value="ECO:0007669"/>
    <property type="project" value="TreeGrafter"/>
</dbReference>
<evidence type="ECO:0000256" key="4">
    <source>
        <dbReference type="ARBA" id="ARBA00022490"/>
    </source>
</evidence>
<feature type="compositionally biased region" description="Polar residues" evidence="12">
    <location>
        <begin position="63"/>
        <end position="75"/>
    </location>
</feature>
<protein>
    <recommendedName>
        <fullName evidence="11">Cysteine protease</fullName>
        <ecNumber evidence="11">3.4.22.-</ecNumber>
    </recommendedName>
</protein>
<gene>
    <name evidence="14" type="ORF">yc1106_00580</name>
</gene>
<keyword evidence="9" id="KW-0072">Autophagy</keyword>
<dbReference type="VEuPathDB" id="FungiDB:yc1106_00580"/>
<evidence type="ECO:0000256" key="8">
    <source>
        <dbReference type="ARBA" id="ARBA00022927"/>
    </source>
</evidence>
<dbReference type="InterPro" id="IPR005078">
    <property type="entry name" value="Peptidase_C54"/>
</dbReference>
<dbReference type="GO" id="GO:0000045">
    <property type="term" value="P:autophagosome assembly"/>
    <property type="evidence" value="ECO:0007669"/>
    <property type="project" value="TreeGrafter"/>
</dbReference>
<feature type="region of interest" description="Disordered" evidence="12">
    <location>
        <begin position="431"/>
        <end position="479"/>
    </location>
</feature>
<evidence type="ECO:0000256" key="9">
    <source>
        <dbReference type="ARBA" id="ARBA00023006"/>
    </source>
</evidence>
<evidence type="ECO:0000256" key="2">
    <source>
        <dbReference type="ARBA" id="ARBA00010958"/>
    </source>
</evidence>
<comment type="function">
    <text evidence="11">Required for selective autophagic degradation of the nucleus (nucleophagy) as well as for mitophagy which contributes to regulate mitochondrial quantity and quality by eliminating the mitochondria to a basal level to fulfill cellular energy requirements and preventing excess ROS production.</text>
</comment>
<keyword evidence="6 11" id="KW-0378">Hydrolase</keyword>
<evidence type="ECO:0000313" key="15">
    <source>
        <dbReference type="Proteomes" id="UP001056012"/>
    </source>
</evidence>
<keyword evidence="15" id="KW-1185">Reference proteome</keyword>
<comment type="subcellular location">
    <subcellularLocation>
        <location evidence="11">Nucleus</location>
    </subcellularLocation>
    <subcellularLocation>
        <location evidence="11">Cytoplasm</location>
    </subcellularLocation>
    <subcellularLocation>
        <location evidence="1">Preautophagosomal structure</location>
    </subcellularLocation>
</comment>
<name>A0A9Q8Z029_CURCL</name>
<feature type="region of interest" description="Disordered" evidence="12">
    <location>
        <begin position="12"/>
        <end position="90"/>
    </location>
</feature>
<dbReference type="GO" id="GO:0005634">
    <property type="term" value="C:nucleus"/>
    <property type="evidence" value="ECO:0007669"/>
    <property type="project" value="UniProtKB-SubCell"/>
</dbReference>
<evidence type="ECO:0000256" key="3">
    <source>
        <dbReference type="ARBA" id="ARBA00022448"/>
    </source>
</evidence>
<evidence type="ECO:0000313" key="14">
    <source>
        <dbReference type="EMBL" id="USP73306.1"/>
    </source>
</evidence>
<dbReference type="GO" id="GO:0015031">
    <property type="term" value="P:protein transport"/>
    <property type="evidence" value="ECO:0007669"/>
    <property type="project" value="UniProtKB-KW"/>
</dbReference>
<dbReference type="GO" id="GO:0016485">
    <property type="term" value="P:protein processing"/>
    <property type="evidence" value="ECO:0007669"/>
    <property type="project" value="TreeGrafter"/>
</dbReference>
<dbReference type="InterPro" id="IPR038765">
    <property type="entry name" value="Papain-like_cys_pep_sf"/>
</dbReference>